<evidence type="ECO:0000313" key="3">
    <source>
        <dbReference type="Proteomes" id="UP001230504"/>
    </source>
</evidence>
<accession>A0AAD8PMA8</accession>
<sequence>MYSVQCGFRAWHPYSPSVSPGRAHGRVSRSSRPFKQPPISTQSLSRPSVGTNEQEHSRPRMELEVRVGVWTFRPPAVLSLAAAGAWADVRDAYKYRVRAASFSPTPLPGDQFHDWGLLTLPAKVGALPCAPRLEREQDSSTSNEAPTLVHTASGASGRFEKVTYLCLG</sequence>
<dbReference type="GeneID" id="85444651"/>
<reference evidence="2" key="1">
    <citation type="submission" date="2021-06" db="EMBL/GenBank/DDBJ databases">
        <title>Comparative genomics, transcriptomics and evolutionary studies reveal genomic signatures of adaptation to plant cell wall in hemibiotrophic fungi.</title>
        <authorList>
            <consortium name="DOE Joint Genome Institute"/>
            <person name="Baroncelli R."/>
            <person name="Diaz J.F."/>
            <person name="Benocci T."/>
            <person name="Peng M."/>
            <person name="Battaglia E."/>
            <person name="Haridas S."/>
            <person name="Andreopoulos W."/>
            <person name="Labutti K."/>
            <person name="Pangilinan J."/>
            <person name="Floch G.L."/>
            <person name="Makela M.R."/>
            <person name="Henrissat B."/>
            <person name="Grigoriev I.V."/>
            <person name="Crouch J.A."/>
            <person name="De Vries R.P."/>
            <person name="Sukno S.A."/>
            <person name="Thon M.R."/>
        </authorList>
    </citation>
    <scope>NUCLEOTIDE SEQUENCE</scope>
    <source>
        <strain evidence="2">CBS 125086</strain>
    </source>
</reference>
<name>A0AAD8PMA8_9PEZI</name>
<proteinExistence type="predicted"/>
<keyword evidence="3" id="KW-1185">Reference proteome</keyword>
<dbReference type="Proteomes" id="UP001230504">
    <property type="component" value="Unassembled WGS sequence"/>
</dbReference>
<evidence type="ECO:0000256" key="1">
    <source>
        <dbReference type="SAM" id="MobiDB-lite"/>
    </source>
</evidence>
<feature type="compositionally biased region" description="Polar residues" evidence="1">
    <location>
        <begin position="30"/>
        <end position="52"/>
    </location>
</feature>
<dbReference type="RefSeq" id="XP_060407958.1">
    <property type="nucleotide sequence ID" value="XM_060560411.1"/>
</dbReference>
<feature type="region of interest" description="Disordered" evidence="1">
    <location>
        <begin position="17"/>
        <end position="59"/>
    </location>
</feature>
<dbReference type="EMBL" id="JAHLJV010000124">
    <property type="protein sequence ID" value="KAK1569753.1"/>
    <property type="molecule type" value="Genomic_DNA"/>
</dbReference>
<evidence type="ECO:0000313" key="2">
    <source>
        <dbReference type="EMBL" id="KAK1569753.1"/>
    </source>
</evidence>
<gene>
    <name evidence="2" type="ORF">LY79DRAFT_584532</name>
</gene>
<comment type="caution">
    <text evidence="2">The sequence shown here is derived from an EMBL/GenBank/DDBJ whole genome shotgun (WGS) entry which is preliminary data.</text>
</comment>
<organism evidence="2 3">
    <name type="scientific">Colletotrichum navitas</name>
    <dbReference type="NCBI Taxonomy" id="681940"/>
    <lineage>
        <taxon>Eukaryota</taxon>
        <taxon>Fungi</taxon>
        <taxon>Dikarya</taxon>
        <taxon>Ascomycota</taxon>
        <taxon>Pezizomycotina</taxon>
        <taxon>Sordariomycetes</taxon>
        <taxon>Hypocreomycetidae</taxon>
        <taxon>Glomerellales</taxon>
        <taxon>Glomerellaceae</taxon>
        <taxon>Colletotrichum</taxon>
        <taxon>Colletotrichum graminicola species complex</taxon>
    </lineage>
</organism>
<dbReference type="AlphaFoldDB" id="A0AAD8PMA8"/>
<protein>
    <submittedName>
        <fullName evidence="2">Uncharacterized protein</fullName>
    </submittedName>
</protein>